<dbReference type="InterPro" id="IPR045339">
    <property type="entry name" value="DUF6534"/>
</dbReference>
<dbReference type="EMBL" id="ML769531">
    <property type="protein sequence ID" value="KAE9395437.1"/>
    <property type="molecule type" value="Genomic_DNA"/>
</dbReference>
<organism evidence="3 4">
    <name type="scientific">Gymnopus androsaceus JB14</name>
    <dbReference type="NCBI Taxonomy" id="1447944"/>
    <lineage>
        <taxon>Eukaryota</taxon>
        <taxon>Fungi</taxon>
        <taxon>Dikarya</taxon>
        <taxon>Basidiomycota</taxon>
        <taxon>Agaricomycotina</taxon>
        <taxon>Agaricomycetes</taxon>
        <taxon>Agaricomycetidae</taxon>
        <taxon>Agaricales</taxon>
        <taxon>Marasmiineae</taxon>
        <taxon>Omphalotaceae</taxon>
        <taxon>Gymnopus</taxon>
    </lineage>
</organism>
<keyword evidence="1" id="KW-0812">Transmembrane</keyword>
<evidence type="ECO:0000259" key="2">
    <source>
        <dbReference type="Pfam" id="PF20152"/>
    </source>
</evidence>
<proteinExistence type="predicted"/>
<feature type="transmembrane region" description="Helical" evidence="1">
    <location>
        <begin position="41"/>
        <end position="63"/>
    </location>
</feature>
<dbReference type="Pfam" id="PF20152">
    <property type="entry name" value="DUF6534"/>
    <property type="match status" value="1"/>
</dbReference>
<evidence type="ECO:0000256" key="1">
    <source>
        <dbReference type="SAM" id="Phobius"/>
    </source>
</evidence>
<evidence type="ECO:0000313" key="4">
    <source>
        <dbReference type="Proteomes" id="UP000799118"/>
    </source>
</evidence>
<name>A0A6A4HDW5_9AGAR</name>
<keyword evidence="1" id="KW-1133">Transmembrane helix</keyword>
<reference evidence="3" key="1">
    <citation type="journal article" date="2019" name="Environ. Microbiol.">
        <title>Fungal ecological strategies reflected in gene transcription - a case study of two litter decomposers.</title>
        <authorList>
            <person name="Barbi F."/>
            <person name="Kohler A."/>
            <person name="Barry K."/>
            <person name="Baskaran P."/>
            <person name="Daum C."/>
            <person name="Fauchery L."/>
            <person name="Ihrmark K."/>
            <person name="Kuo A."/>
            <person name="LaButti K."/>
            <person name="Lipzen A."/>
            <person name="Morin E."/>
            <person name="Grigoriev I.V."/>
            <person name="Henrissat B."/>
            <person name="Lindahl B."/>
            <person name="Martin F."/>
        </authorList>
    </citation>
    <scope>NUCLEOTIDE SEQUENCE</scope>
    <source>
        <strain evidence="3">JB14</strain>
    </source>
</reference>
<gene>
    <name evidence="3" type="ORF">BT96DRAFT_146360</name>
</gene>
<keyword evidence="1" id="KW-0472">Membrane</keyword>
<dbReference type="PANTHER" id="PTHR40465">
    <property type="entry name" value="CHROMOSOME 1, WHOLE GENOME SHOTGUN SEQUENCE"/>
    <property type="match status" value="1"/>
</dbReference>
<accession>A0A6A4HDW5</accession>
<feature type="transmembrane region" description="Helical" evidence="1">
    <location>
        <begin position="12"/>
        <end position="34"/>
    </location>
</feature>
<protein>
    <recommendedName>
        <fullName evidence="2">DUF6534 domain-containing protein</fullName>
    </recommendedName>
</protein>
<dbReference type="OrthoDB" id="2535105at2759"/>
<dbReference type="AlphaFoldDB" id="A0A6A4HDW5"/>
<dbReference type="Proteomes" id="UP000799118">
    <property type="component" value="Unassembled WGS sequence"/>
</dbReference>
<feature type="transmembrane region" description="Helical" evidence="1">
    <location>
        <begin position="83"/>
        <end position="103"/>
    </location>
</feature>
<feature type="transmembrane region" description="Helical" evidence="1">
    <location>
        <begin position="123"/>
        <end position="144"/>
    </location>
</feature>
<feature type="transmembrane region" description="Helical" evidence="1">
    <location>
        <begin position="150"/>
        <end position="172"/>
    </location>
</feature>
<evidence type="ECO:0000313" key="3">
    <source>
        <dbReference type="EMBL" id="KAE9395437.1"/>
    </source>
</evidence>
<feature type="domain" description="DUF6534" evidence="2">
    <location>
        <begin position="89"/>
        <end position="176"/>
    </location>
</feature>
<sequence>MSTIIYTIRPLIIQVLVGDIITIIIHVFFAWRIYLLSAKKLIVPSIICLLVLVQFVLALVWVIKLQQLKLIIDLPTTLNMATAATSTDMIGDAMVTISMIYYLRKNRTSFKQTKHIINTLVTYTVNTGLLTIIFTSTSLLLLTIRGSPNSLLFAPFFLIEFRLYACSFMSVLNSRTELKGERDNIILISSSNGLSHPRNNMWEV</sequence>
<keyword evidence="4" id="KW-1185">Reference proteome</keyword>
<dbReference type="PANTHER" id="PTHR40465:SF1">
    <property type="entry name" value="DUF6534 DOMAIN-CONTAINING PROTEIN"/>
    <property type="match status" value="1"/>
</dbReference>